<evidence type="ECO:0000256" key="6">
    <source>
        <dbReference type="ARBA" id="ARBA00023125"/>
    </source>
</evidence>
<dbReference type="SUPFAM" id="SSF53335">
    <property type="entry name" value="S-adenosyl-L-methionine-dependent methyltransferases"/>
    <property type="match status" value="1"/>
</dbReference>
<comment type="catalytic activity">
    <reaction evidence="7">
        <text>a 2'-deoxycytidine in DNA + S-adenosyl-L-methionine = an N(4)-methyl-2'-deoxycytidine in DNA + S-adenosyl-L-homocysteine + H(+)</text>
        <dbReference type="Rhea" id="RHEA:16857"/>
        <dbReference type="Rhea" id="RHEA-COMP:11369"/>
        <dbReference type="Rhea" id="RHEA-COMP:13674"/>
        <dbReference type="ChEBI" id="CHEBI:15378"/>
        <dbReference type="ChEBI" id="CHEBI:57856"/>
        <dbReference type="ChEBI" id="CHEBI:59789"/>
        <dbReference type="ChEBI" id="CHEBI:85452"/>
        <dbReference type="ChEBI" id="CHEBI:137933"/>
        <dbReference type="EC" id="2.1.1.113"/>
    </reaction>
</comment>
<organism evidence="10 11">
    <name type="scientific">Luteolibacter flavescens</name>
    <dbReference type="NCBI Taxonomy" id="1859460"/>
    <lineage>
        <taxon>Bacteria</taxon>
        <taxon>Pseudomonadati</taxon>
        <taxon>Verrucomicrobiota</taxon>
        <taxon>Verrucomicrobiia</taxon>
        <taxon>Verrucomicrobiales</taxon>
        <taxon>Verrucomicrobiaceae</taxon>
        <taxon>Luteolibacter</taxon>
    </lineage>
</organism>
<feature type="domain" description="DNA methylase N-4/N-6" evidence="9">
    <location>
        <begin position="23"/>
        <end position="263"/>
    </location>
</feature>
<keyword evidence="4" id="KW-0949">S-adenosyl-L-methionine</keyword>
<evidence type="ECO:0000256" key="7">
    <source>
        <dbReference type="ARBA" id="ARBA00049120"/>
    </source>
</evidence>
<dbReference type="PRINTS" id="PR00508">
    <property type="entry name" value="S21N4MTFRASE"/>
</dbReference>
<dbReference type="InterPro" id="IPR001091">
    <property type="entry name" value="RM_Methyltransferase"/>
</dbReference>
<evidence type="ECO:0000256" key="2">
    <source>
        <dbReference type="ARBA" id="ARBA00022603"/>
    </source>
</evidence>
<sequence length="275" mass="30699">MLSSVLHHGDCLKVLPTLPDGSVDLVVTSPPYNLGINYRSFDDTAGRAEFIEWCKSWAAEVKRVLADDGSFFLNVGAAPANPLMPHQIVLAFTEGPDALFVLQNTFHWIKSITVETRRGEQISAGHFKPINSQRFVNDCHEYIFHLTKSGDVKLDRRGAGVPYQDKSNIARWGHTGGVDKRCRGNTWFIPYDTIVSRDKERPHPASFPIALVEQCIRLHGKGTESRVLDPFLGIGSSAIAAKRQGVKEFTGIEMDDYYLSVARERLDAPAEQELF</sequence>
<dbReference type="PROSITE" id="PS00093">
    <property type="entry name" value="N4_MTASE"/>
    <property type="match status" value="1"/>
</dbReference>
<gene>
    <name evidence="10" type="ORF">OKA04_02690</name>
</gene>
<evidence type="ECO:0000256" key="8">
    <source>
        <dbReference type="RuleBase" id="RU362026"/>
    </source>
</evidence>
<dbReference type="Gene3D" id="3.40.50.150">
    <property type="entry name" value="Vaccinia Virus protein VP39"/>
    <property type="match status" value="1"/>
</dbReference>
<evidence type="ECO:0000259" key="9">
    <source>
        <dbReference type="Pfam" id="PF01555"/>
    </source>
</evidence>
<proteinExistence type="inferred from homology"/>
<keyword evidence="2" id="KW-0489">Methyltransferase</keyword>
<dbReference type="InterPro" id="IPR002941">
    <property type="entry name" value="DNA_methylase_N4/N6"/>
</dbReference>
<keyword evidence="5" id="KW-0680">Restriction system</keyword>
<comment type="caution">
    <text evidence="10">The sequence shown here is derived from an EMBL/GenBank/DDBJ whole genome shotgun (WGS) entry which is preliminary data.</text>
</comment>
<keyword evidence="11" id="KW-1185">Reference proteome</keyword>
<dbReference type="EC" id="2.1.1.-" evidence="8"/>
<dbReference type="InterPro" id="IPR029063">
    <property type="entry name" value="SAM-dependent_MTases_sf"/>
</dbReference>
<protein>
    <recommendedName>
        <fullName evidence="8">Methyltransferase</fullName>
        <ecNumber evidence="8">2.1.1.-</ecNumber>
    </recommendedName>
</protein>
<dbReference type="Pfam" id="PF01555">
    <property type="entry name" value="N6_N4_Mtase"/>
    <property type="match status" value="1"/>
</dbReference>
<evidence type="ECO:0000256" key="5">
    <source>
        <dbReference type="ARBA" id="ARBA00022747"/>
    </source>
</evidence>
<comment type="similarity">
    <text evidence="1">Belongs to the N(4)/N(6)-methyltransferase family. N(4) subfamily.</text>
</comment>
<evidence type="ECO:0000256" key="1">
    <source>
        <dbReference type="ARBA" id="ARBA00010203"/>
    </source>
</evidence>
<accession>A0ABT3FJ73</accession>
<evidence type="ECO:0000313" key="10">
    <source>
        <dbReference type="EMBL" id="MCW1883618.1"/>
    </source>
</evidence>
<keyword evidence="3" id="KW-0808">Transferase</keyword>
<reference evidence="10 11" key="1">
    <citation type="submission" date="2022-10" db="EMBL/GenBank/DDBJ databases">
        <title>Luteolibacter flavescens strain MCCC 1K03193, whole genome shotgun sequencing project.</title>
        <authorList>
            <person name="Zhao G."/>
            <person name="Shen L."/>
        </authorList>
    </citation>
    <scope>NUCLEOTIDE SEQUENCE [LARGE SCALE GENOMIC DNA]</scope>
    <source>
        <strain evidence="10 11">MCCC 1K03193</strain>
    </source>
</reference>
<dbReference type="InterPro" id="IPR017985">
    <property type="entry name" value="MeTrfase_CN4_CS"/>
</dbReference>
<evidence type="ECO:0000256" key="3">
    <source>
        <dbReference type="ARBA" id="ARBA00022679"/>
    </source>
</evidence>
<dbReference type="EMBL" id="JAPDDS010000001">
    <property type="protein sequence ID" value="MCW1883618.1"/>
    <property type="molecule type" value="Genomic_DNA"/>
</dbReference>
<evidence type="ECO:0000256" key="4">
    <source>
        <dbReference type="ARBA" id="ARBA00022691"/>
    </source>
</evidence>
<name>A0ABT3FJ73_9BACT</name>
<dbReference type="RefSeq" id="WP_264499576.1">
    <property type="nucleotide sequence ID" value="NZ_JAPDDS010000001.1"/>
</dbReference>
<keyword evidence="6" id="KW-0238">DNA-binding</keyword>
<evidence type="ECO:0000313" key="11">
    <source>
        <dbReference type="Proteomes" id="UP001207930"/>
    </source>
</evidence>
<dbReference type="Proteomes" id="UP001207930">
    <property type="component" value="Unassembled WGS sequence"/>
</dbReference>